<accession>Q8FRB1</accession>
<dbReference type="Proteomes" id="UP000001409">
    <property type="component" value="Chromosome"/>
</dbReference>
<organism evidence="2 3">
    <name type="scientific">Corynebacterium efficiens (strain DSM 44549 / YS-314 / AJ 12310 / JCM 11189 / NBRC 100395)</name>
    <dbReference type="NCBI Taxonomy" id="196164"/>
    <lineage>
        <taxon>Bacteria</taxon>
        <taxon>Bacillati</taxon>
        <taxon>Actinomycetota</taxon>
        <taxon>Actinomycetes</taxon>
        <taxon>Mycobacteriales</taxon>
        <taxon>Corynebacteriaceae</taxon>
        <taxon>Corynebacterium</taxon>
    </lineage>
</organism>
<dbReference type="STRING" id="196164.gene:10741254"/>
<dbReference type="OrthoDB" id="4130395at2"/>
<name>Q8FRB1_COREF</name>
<dbReference type="EMBL" id="BA000035">
    <property type="protein sequence ID" value="BAC17660.1"/>
    <property type="molecule type" value="Genomic_DNA"/>
</dbReference>
<dbReference type="eggNOG" id="ENOG503100S">
    <property type="taxonomic scope" value="Bacteria"/>
</dbReference>
<evidence type="ECO:0000313" key="3">
    <source>
        <dbReference type="Proteomes" id="UP000001409"/>
    </source>
</evidence>
<keyword evidence="3" id="KW-1185">Reference proteome</keyword>
<accession>C8NLJ7</accession>
<evidence type="ECO:0000313" key="2">
    <source>
        <dbReference type="EMBL" id="BAC17660.1"/>
    </source>
</evidence>
<dbReference type="KEGG" id="cef:CE0850"/>
<evidence type="ECO:0008006" key="4">
    <source>
        <dbReference type="Google" id="ProtNLM"/>
    </source>
</evidence>
<dbReference type="HOGENOM" id="CLU_1154905_0_0_11"/>
<protein>
    <recommendedName>
        <fullName evidence="4">Major tail protein</fullName>
    </recommendedName>
</protein>
<feature type="region of interest" description="Disordered" evidence="1">
    <location>
        <begin position="183"/>
        <end position="240"/>
    </location>
</feature>
<dbReference type="RefSeq" id="WP_006769462.1">
    <property type="nucleotide sequence ID" value="NC_004369.1"/>
</dbReference>
<sequence length="240" mass="25740">MDNTQVDIWVDAECYYSLNESAQINQATTLDEIFGPEWNLVGLLDGAAGFGNNREVQSATVSAWGKGIVDQTDRDVAVSTSFTSLENNSATRYLKWPGSTKHVIVAPKPVRVKLAQATINQDGNLEIWITRRKARVFAAGDPKSQEVAGVEFQVTVFADARGAIYDVYEAQSDGTLQQLTPISIKDLSTPETPLGPDGTPMTTDPVEGAAAGQSMSISSEDSGEAPASYGVESTPDDDIY</sequence>
<evidence type="ECO:0000256" key="1">
    <source>
        <dbReference type="SAM" id="MobiDB-lite"/>
    </source>
</evidence>
<dbReference type="AlphaFoldDB" id="Q8FRB1"/>
<proteinExistence type="predicted"/>
<reference evidence="2 3" key="1">
    <citation type="journal article" date="2003" name="Genome Res.">
        <title>Comparative complete genome sequence analysis of the amino acid replacements responsible for the thermostability of Corynebacterium efficiens.</title>
        <authorList>
            <person name="Nishio Y."/>
            <person name="Nakamura Y."/>
            <person name="Kawarabayasi Y."/>
            <person name="Usuda Y."/>
            <person name="Kimura E."/>
            <person name="Sugimoto S."/>
            <person name="Matsui K."/>
            <person name="Yamagishi A."/>
            <person name="Kikuchi H."/>
            <person name="Ikeo K."/>
            <person name="Gojobori T."/>
        </authorList>
    </citation>
    <scope>NUCLEOTIDE SEQUENCE [LARGE SCALE GENOMIC DNA]</scope>
    <source>
        <strain evidence="3">DSM 44549 / YS-314 / AJ 12310 / JCM 11189 / NBRC 100395</strain>
    </source>
</reference>